<dbReference type="GO" id="GO:0006355">
    <property type="term" value="P:regulation of DNA-templated transcription"/>
    <property type="evidence" value="ECO:0007669"/>
    <property type="project" value="InterPro"/>
</dbReference>
<dbReference type="EMBL" id="LJGW01000293">
    <property type="protein sequence ID" value="OEV10504.1"/>
    <property type="molecule type" value="Genomic_DNA"/>
</dbReference>
<name>A0A1E7L2T0_9ACTN</name>
<dbReference type="GO" id="GO:0003677">
    <property type="term" value="F:DNA binding"/>
    <property type="evidence" value="ECO:0007669"/>
    <property type="project" value="UniProtKB-UniRule"/>
</dbReference>
<evidence type="ECO:0000256" key="3">
    <source>
        <dbReference type="ARBA" id="ARBA00023125"/>
    </source>
</evidence>
<dbReference type="InterPro" id="IPR044068">
    <property type="entry name" value="CB"/>
</dbReference>
<evidence type="ECO:0000256" key="6">
    <source>
        <dbReference type="SAM" id="MobiDB-lite"/>
    </source>
</evidence>
<dbReference type="InterPro" id="IPR053876">
    <property type="entry name" value="Phage_int_M"/>
</dbReference>
<dbReference type="GO" id="GO:0006310">
    <property type="term" value="P:DNA recombination"/>
    <property type="evidence" value="ECO:0007669"/>
    <property type="project" value="UniProtKB-KW"/>
</dbReference>
<proteinExistence type="inferred from homology"/>
<accession>A0A1E7L2T0</accession>
<dbReference type="Pfam" id="PF00356">
    <property type="entry name" value="LacI"/>
    <property type="match status" value="1"/>
</dbReference>
<dbReference type="PANTHER" id="PTHR30629:SF2">
    <property type="entry name" value="PROPHAGE INTEGRASE INTS-RELATED"/>
    <property type="match status" value="1"/>
</dbReference>
<dbReference type="InterPro" id="IPR013762">
    <property type="entry name" value="Integrase-like_cat_sf"/>
</dbReference>
<dbReference type="SUPFAM" id="SSF47413">
    <property type="entry name" value="lambda repressor-like DNA-binding domains"/>
    <property type="match status" value="1"/>
</dbReference>
<sequence>MAFGHKTGAYYRGRYKVAPGKYESVRDSAGNVVRFRTKSEAKRAAEEQEVKVRQGKWRDPTAGRLTFGEFASRWYGAQDLAHSTMQNYRHHLEEHLLPDFEAMNLSDISREDVSAWERRESQVYAASSVKTWRSTLHLVFADAVDEGLLETNPAAKRRGRGKRAGRSQSRGPEKVVTDPLGLLLIAERAALLSGRDDEFVACVLKGYTGMRWGEIVGLETEYVRSAGFRVEWQLYELDSGETVRCPPKDDSYRTIDGPEWLVQLVRDHIARRRPDPCACHGNRYVFSGNGVMKGGRPGAKLVDVARAAGVSTGTVSNVLNHPERVTDSTRERVEAVVTELGFIRGRSEPAATAHWRRNGFSTWLFTPAVSGWYPKKAPQEARPVPVVAEPWPGVPVRGRNSQGRATACWTPVARGLTPHGLRHSHKTHMEDLGMRKVLMDERMGHIDGSISARYSHVTRGMRERLCEGLTEMWEESLDARGWMHPQSPVAVLDRLLRARKETV</sequence>
<feature type="region of interest" description="Disordered" evidence="6">
    <location>
        <begin position="152"/>
        <end position="174"/>
    </location>
</feature>
<dbReference type="InterPro" id="IPR010982">
    <property type="entry name" value="Lambda_DNA-bd_dom_sf"/>
</dbReference>
<dbReference type="InterPro" id="IPR000843">
    <property type="entry name" value="HTH_LacI"/>
</dbReference>
<keyword evidence="10" id="KW-1185">Reference proteome</keyword>
<dbReference type="InterPro" id="IPR011010">
    <property type="entry name" value="DNA_brk_join_enz"/>
</dbReference>
<dbReference type="PROSITE" id="PS51900">
    <property type="entry name" value="CB"/>
    <property type="match status" value="1"/>
</dbReference>
<dbReference type="PANTHER" id="PTHR30629">
    <property type="entry name" value="PROPHAGE INTEGRASE"/>
    <property type="match status" value="1"/>
</dbReference>
<dbReference type="PROSITE" id="PS00356">
    <property type="entry name" value="HTH_LACI_1"/>
    <property type="match status" value="1"/>
</dbReference>
<dbReference type="InterPro" id="IPR050808">
    <property type="entry name" value="Phage_Integrase"/>
</dbReference>
<keyword evidence="4" id="KW-0233">DNA recombination</keyword>
<dbReference type="GO" id="GO:0015074">
    <property type="term" value="P:DNA integration"/>
    <property type="evidence" value="ECO:0007669"/>
    <property type="project" value="UniProtKB-KW"/>
</dbReference>
<evidence type="ECO:0000256" key="2">
    <source>
        <dbReference type="ARBA" id="ARBA00022908"/>
    </source>
</evidence>
<feature type="domain" description="Core-binding (CB)" evidence="8">
    <location>
        <begin position="65"/>
        <end position="144"/>
    </location>
</feature>
<evidence type="ECO:0000256" key="4">
    <source>
        <dbReference type="ARBA" id="ARBA00023172"/>
    </source>
</evidence>
<keyword evidence="2" id="KW-0229">DNA integration</keyword>
<dbReference type="SMART" id="SM00354">
    <property type="entry name" value="HTH_LACI"/>
    <property type="match status" value="1"/>
</dbReference>
<gene>
    <name evidence="9" type="ORF">AN218_17270</name>
</gene>
<keyword evidence="3 5" id="KW-0238">DNA-binding</keyword>
<feature type="domain" description="HTH lacI-type" evidence="7">
    <location>
        <begin position="299"/>
        <end position="353"/>
    </location>
</feature>
<dbReference type="PATRIC" id="fig|518642.10.peg.3457"/>
<protein>
    <submittedName>
        <fullName evidence="9">LacI family transcriptional regulator</fullName>
    </submittedName>
</protein>
<evidence type="ECO:0000313" key="9">
    <source>
        <dbReference type="EMBL" id="OEV10504.1"/>
    </source>
</evidence>
<dbReference type="CDD" id="cd01392">
    <property type="entry name" value="HTH_LacI"/>
    <property type="match status" value="1"/>
</dbReference>
<reference evidence="9 10" key="1">
    <citation type="journal article" date="2016" name="Front. Microbiol.">
        <title>Comparative Genomics Analysis of Streptomyces Species Reveals Their Adaptation to the Marine Environment and Their Diversity at the Genomic Level.</title>
        <authorList>
            <person name="Tian X."/>
            <person name="Zhang Z."/>
            <person name="Yang T."/>
            <person name="Chen M."/>
            <person name="Li J."/>
            <person name="Chen F."/>
            <person name="Yang J."/>
            <person name="Li W."/>
            <person name="Zhang B."/>
            <person name="Zhang Z."/>
            <person name="Wu J."/>
            <person name="Zhang C."/>
            <person name="Long L."/>
            <person name="Xiao J."/>
        </authorList>
    </citation>
    <scope>NUCLEOTIDE SEQUENCE [LARGE SCALE GENOMIC DNA]</scope>
    <source>
        <strain evidence="9 10">SCSIO 10429</strain>
    </source>
</reference>
<dbReference type="Pfam" id="PF22022">
    <property type="entry name" value="Phage_int_M"/>
    <property type="match status" value="1"/>
</dbReference>
<dbReference type="InterPro" id="IPR010998">
    <property type="entry name" value="Integrase_recombinase_N"/>
</dbReference>
<comment type="caution">
    <text evidence="9">The sequence shown here is derived from an EMBL/GenBank/DDBJ whole genome shotgun (WGS) entry which is preliminary data.</text>
</comment>
<dbReference type="Gene3D" id="1.10.443.10">
    <property type="entry name" value="Intergrase catalytic core"/>
    <property type="match status" value="1"/>
</dbReference>
<dbReference type="SUPFAM" id="SSF56349">
    <property type="entry name" value="DNA breaking-rejoining enzymes"/>
    <property type="match status" value="2"/>
</dbReference>
<organism evidence="9 10">
    <name type="scientific">Streptomyces nanshensis</name>
    <dbReference type="NCBI Taxonomy" id="518642"/>
    <lineage>
        <taxon>Bacteria</taxon>
        <taxon>Bacillati</taxon>
        <taxon>Actinomycetota</taxon>
        <taxon>Actinomycetes</taxon>
        <taxon>Kitasatosporales</taxon>
        <taxon>Streptomycetaceae</taxon>
        <taxon>Streptomyces</taxon>
    </lineage>
</organism>
<dbReference type="Gene3D" id="1.10.150.130">
    <property type="match status" value="1"/>
</dbReference>
<dbReference type="Proteomes" id="UP000176005">
    <property type="component" value="Unassembled WGS sequence"/>
</dbReference>
<feature type="compositionally biased region" description="Basic residues" evidence="6">
    <location>
        <begin position="155"/>
        <end position="165"/>
    </location>
</feature>
<evidence type="ECO:0000259" key="8">
    <source>
        <dbReference type="PROSITE" id="PS51900"/>
    </source>
</evidence>
<dbReference type="Gene3D" id="1.10.260.40">
    <property type="entry name" value="lambda repressor-like DNA-binding domains"/>
    <property type="match status" value="1"/>
</dbReference>
<dbReference type="AlphaFoldDB" id="A0A1E7L2T0"/>
<dbReference type="PROSITE" id="PS50932">
    <property type="entry name" value="HTH_LACI_2"/>
    <property type="match status" value="1"/>
</dbReference>
<evidence type="ECO:0000259" key="7">
    <source>
        <dbReference type="PROSITE" id="PS50932"/>
    </source>
</evidence>
<dbReference type="RefSeq" id="WP_070017784.1">
    <property type="nucleotide sequence ID" value="NZ_LJGW01000293.1"/>
</dbReference>
<comment type="similarity">
    <text evidence="1">Belongs to the 'phage' integrase family.</text>
</comment>
<evidence type="ECO:0000313" key="10">
    <source>
        <dbReference type="Proteomes" id="UP000176005"/>
    </source>
</evidence>
<evidence type="ECO:0000256" key="5">
    <source>
        <dbReference type="PROSITE-ProRule" id="PRU01248"/>
    </source>
</evidence>
<evidence type="ECO:0000256" key="1">
    <source>
        <dbReference type="ARBA" id="ARBA00008857"/>
    </source>
</evidence>